<organism evidence="1 2">
    <name type="scientific">Rhizophagus clarus</name>
    <dbReference type="NCBI Taxonomy" id="94130"/>
    <lineage>
        <taxon>Eukaryota</taxon>
        <taxon>Fungi</taxon>
        <taxon>Fungi incertae sedis</taxon>
        <taxon>Mucoromycota</taxon>
        <taxon>Glomeromycotina</taxon>
        <taxon>Glomeromycetes</taxon>
        <taxon>Glomerales</taxon>
        <taxon>Glomeraceae</taxon>
        <taxon>Rhizophagus</taxon>
    </lineage>
</organism>
<sequence>MDPSKYDGNIHPDEWINDIQKYHNIWKIKRKKFLNIAISLVDPIIKLPTEINDIEKLRNALKEDISFIIFKNTNKRKLQSLKYIPESRGGDTSRFISYFLKLCYNAEINDIEEQKSYLYKSLSMKHLDSISKEFHEKMNNIDSLKKLVKEFENFAVYESNLITSESIVALKHVATGKYLSSLCPLTRSFTQSVYVGGPEPSSNSLWKIKFNNRELATYTNNTIKLQHINSGVKFLGVDGSRKSSSDSFTEVNCNYSDNNNTDSYWSENWKFNHSKLGNYQGYLKSNDIINLSIEISTNNRYSSVIRNFQIEFLRSHDIQVIIGDDSFQEVVCHNDRLGENDEWCIELVEQYVPISTTIININLLYIKFVFFKLKGVLINFNVGTEPFPHL</sequence>
<protein>
    <recommendedName>
        <fullName evidence="3">MIR domain-containing protein</fullName>
    </recommendedName>
</protein>
<dbReference type="Gene3D" id="2.80.10.50">
    <property type="match status" value="1"/>
</dbReference>
<evidence type="ECO:0000313" key="2">
    <source>
        <dbReference type="Proteomes" id="UP000247702"/>
    </source>
</evidence>
<proteinExistence type="predicted"/>
<name>A0A2Z6S1F7_9GLOM</name>
<evidence type="ECO:0000313" key="1">
    <source>
        <dbReference type="EMBL" id="GBC02562.1"/>
    </source>
</evidence>
<reference evidence="1 2" key="1">
    <citation type="submission" date="2017-11" db="EMBL/GenBank/DDBJ databases">
        <title>The genome of Rhizophagus clarus HR1 reveals common genetic basis of auxotrophy among arbuscular mycorrhizal fungi.</title>
        <authorList>
            <person name="Kobayashi Y."/>
        </authorList>
    </citation>
    <scope>NUCLEOTIDE SEQUENCE [LARGE SCALE GENOMIC DNA]</scope>
    <source>
        <strain evidence="1 2">HR1</strain>
    </source>
</reference>
<dbReference type="Proteomes" id="UP000247702">
    <property type="component" value="Unassembled WGS sequence"/>
</dbReference>
<dbReference type="AlphaFoldDB" id="A0A2Z6S1F7"/>
<dbReference type="CDD" id="cd23263">
    <property type="entry name" value="beta-trefoil_MIR"/>
    <property type="match status" value="1"/>
</dbReference>
<accession>A0A2Z6S1F7</accession>
<keyword evidence="2" id="KW-1185">Reference proteome</keyword>
<gene>
    <name evidence="1" type="ORF">RclHR1_04690013</name>
</gene>
<dbReference type="SUPFAM" id="SSF82109">
    <property type="entry name" value="MIR domain"/>
    <property type="match status" value="1"/>
</dbReference>
<comment type="caution">
    <text evidence="1">The sequence shown here is derived from an EMBL/GenBank/DDBJ whole genome shotgun (WGS) entry which is preliminary data.</text>
</comment>
<dbReference type="InterPro" id="IPR036300">
    <property type="entry name" value="MIR_dom_sf"/>
</dbReference>
<dbReference type="EMBL" id="BEXD01003836">
    <property type="protein sequence ID" value="GBC02562.1"/>
    <property type="molecule type" value="Genomic_DNA"/>
</dbReference>
<evidence type="ECO:0008006" key="3">
    <source>
        <dbReference type="Google" id="ProtNLM"/>
    </source>
</evidence>